<keyword evidence="4 6" id="KW-1133">Transmembrane helix</keyword>
<sequence length="258" mass="27113">MTAETDRPLSGRDVWRAAKARRRTLRAEIRRFTQRSRRRRIAWAAGIGVALLVVAGSAAAAYSPLFAVEKITVVGTKFLDPAAVEAALEAQKGVPLALVSSSEVKAALVQFPLIETYGLEAKPPHELTVRIVERTPVGVLESNAGFAVVDGAGVVLSTTEERPAGYALIEVRGGTSSDAFTAAGTVMRSLSEALRAQVDVVRASSIDDVTLVLTSGTSVVWGSAERSGDKALRLEKLMAAVPGQSVYDVSAPDAVSVG</sequence>
<dbReference type="Proteomes" id="UP000552045">
    <property type="component" value="Unassembled WGS sequence"/>
</dbReference>
<evidence type="ECO:0000256" key="2">
    <source>
        <dbReference type="ARBA" id="ARBA00022618"/>
    </source>
</evidence>
<evidence type="ECO:0000256" key="6">
    <source>
        <dbReference type="SAM" id="Phobius"/>
    </source>
</evidence>
<feature type="domain" description="Cell division protein FtsQ/DivIB C-terminal" evidence="7">
    <location>
        <begin position="142"/>
        <end position="243"/>
    </location>
</feature>
<keyword evidence="5" id="KW-0131">Cell cycle</keyword>
<dbReference type="InterPro" id="IPR013685">
    <property type="entry name" value="POTRA_FtsQ_type"/>
</dbReference>
<comment type="caution">
    <text evidence="9">The sequence shown here is derived from an EMBL/GenBank/DDBJ whole genome shotgun (WGS) entry which is preliminary data.</text>
</comment>
<dbReference type="PANTHER" id="PTHR37820:SF1">
    <property type="entry name" value="CELL DIVISION PROTEIN FTSQ"/>
    <property type="match status" value="1"/>
</dbReference>
<dbReference type="PANTHER" id="PTHR37820">
    <property type="entry name" value="CELL DIVISION PROTEIN DIVIB"/>
    <property type="match status" value="1"/>
</dbReference>
<proteinExistence type="predicted"/>
<keyword evidence="3 6" id="KW-0812">Transmembrane</keyword>
<dbReference type="Gene3D" id="3.10.20.310">
    <property type="entry name" value="membrane protein fhac"/>
    <property type="match status" value="1"/>
</dbReference>
<organism evidence="9 10">
    <name type="scientific">Microbacterium pseudoresistens</name>
    <dbReference type="NCBI Taxonomy" id="640634"/>
    <lineage>
        <taxon>Bacteria</taxon>
        <taxon>Bacillati</taxon>
        <taxon>Actinomycetota</taxon>
        <taxon>Actinomycetes</taxon>
        <taxon>Micrococcales</taxon>
        <taxon>Microbacteriaceae</taxon>
        <taxon>Microbacterium</taxon>
    </lineage>
</organism>
<keyword evidence="6" id="KW-0472">Membrane</keyword>
<reference evidence="9 10" key="1">
    <citation type="submission" date="2020-07" db="EMBL/GenBank/DDBJ databases">
        <title>Sequencing the genomes of 1000 actinobacteria strains.</title>
        <authorList>
            <person name="Klenk H.-P."/>
        </authorList>
    </citation>
    <scope>NUCLEOTIDE SEQUENCE [LARGE SCALE GENOMIC DNA]</scope>
    <source>
        <strain evidence="9 10">DSM 22185</strain>
    </source>
</reference>
<name>A0A7Y9EXA9_9MICO</name>
<keyword evidence="2 9" id="KW-0132">Cell division</keyword>
<evidence type="ECO:0000313" key="10">
    <source>
        <dbReference type="Proteomes" id="UP000552045"/>
    </source>
</evidence>
<evidence type="ECO:0000256" key="1">
    <source>
        <dbReference type="ARBA" id="ARBA00022475"/>
    </source>
</evidence>
<dbReference type="EMBL" id="JACCBH010000001">
    <property type="protein sequence ID" value="NYD55677.1"/>
    <property type="molecule type" value="Genomic_DNA"/>
</dbReference>
<keyword evidence="1" id="KW-1003">Cell membrane</keyword>
<evidence type="ECO:0000256" key="5">
    <source>
        <dbReference type="ARBA" id="ARBA00023306"/>
    </source>
</evidence>
<feature type="transmembrane region" description="Helical" evidence="6">
    <location>
        <begin position="41"/>
        <end position="62"/>
    </location>
</feature>
<dbReference type="GO" id="GO:0051301">
    <property type="term" value="P:cell division"/>
    <property type="evidence" value="ECO:0007669"/>
    <property type="project" value="UniProtKB-KW"/>
</dbReference>
<dbReference type="InterPro" id="IPR050487">
    <property type="entry name" value="FtsQ_DivIB"/>
</dbReference>
<gene>
    <name evidence="9" type="ORF">BKA02_002732</name>
</gene>
<evidence type="ECO:0000256" key="4">
    <source>
        <dbReference type="ARBA" id="ARBA00022989"/>
    </source>
</evidence>
<feature type="domain" description="POTRA" evidence="8">
    <location>
        <begin position="66"/>
        <end position="134"/>
    </location>
</feature>
<dbReference type="Pfam" id="PF08478">
    <property type="entry name" value="POTRA_1"/>
    <property type="match status" value="1"/>
</dbReference>
<dbReference type="InterPro" id="IPR005548">
    <property type="entry name" value="Cell_div_FtsQ/DivIB_C"/>
</dbReference>
<evidence type="ECO:0000313" key="9">
    <source>
        <dbReference type="EMBL" id="NYD55677.1"/>
    </source>
</evidence>
<dbReference type="AlphaFoldDB" id="A0A7Y9EXA9"/>
<protein>
    <submittedName>
        <fullName evidence="9">Cell division protein FtsQ</fullName>
    </submittedName>
</protein>
<accession>A0A7Y9EXA9</accession>
<keyword evidence="10" id="KW-1185">Reference proteome</keyword>
<dbReference type="GO" id="GO:0005886">
    <property type="term" value="C:plasma membrane"/>
    <property type="evidence" value="ECO:0007669"/>
    <property type="project" value="TreeGrafter"/>
</dbReference>
<evidence type="ECO:0000259" key="7">
    <source>
        <dbReference type="Pfam" id="PF03799"/>
    </source>
</evidence>
<dbReference type="RefSeq" id="WP_343045428.1">
    <property type="nucleotide sequence ID" value="NZ_BAABLC010000004.1"/>
</dbReference>
<evidence type="ECO:0000256" key="3">
    <source>
        <dbReference type="ARBA" id="ARBA00022692"/>
    </source>
</evidence>
<evidence type="ECO:0000259" key="8">
    <source>
        <dbReference type="Pfam" id="PF08478"/>
    </source>
</evidence>
<dbReference type="Pfam" id="PF03799">
    <property type="entry name" value="FtsQ_DivIB_C"/>
    <property type="match status" value="1"/>
</dbReference>